<proteinExistence type="predicted"/>
<reference evidence="1 2" key="1">
    <citation type="submission" date="2019-10" db="EMBL/GenBank/DDBJ databases">
        <title>Assembly and Annotation for the nematode Trichostrongylus colubriformis.</title>
        <authorList>
            <person name="Martin J."/>
        </authorList>
    </citation>
    <scope>NUCLEOTIDE SEQUENCE [LARGE SCALE GENOMIC DNA]</scope>
    <source>
        <strain evidence="1">G859</strain>
        <tissue evidence="1">Whole worm</tissue>
    </source>
</reference>
<accession>A0AAN8IF66</accession>
<name>A0AAN8IF66_TRICO</name>
<sequence>MNGVRIYLVPDRDHVKGYNTTWFVPPRFDRQRTR</sequence>
<organism evidence="1 2">
    <name type="scientific">Trichostrongylus colubriformis</name>
    <name type="common">Black scour worm</name>
    <dbReference type="NCBI Taxonomy" id="6319"/>
    <lineage>
        <taxon>Eukaryota</taxon>
        <taxon>Metazoa</taxon>
        <taxon>Ecdysozoa</taxon>
        <taxon>Nematoda</taxon>
        <taxon>Chromadorea</taxon>
        <taxon>Rhabditida</taxon>
        <taxon>Rhabditina</taxon>
        <taxon>Rhabditomorpha</taxon>
        <taxon>Strongyloidea</taxon>
        <taxon>Trichostrongylidae</taxon>
        <taxon>Trichostrongylus</taxon>
    </lineage>
</organism>
<protein>
    <submittedName>
        <fullName evidence="1">Uncharacterized protein</fullName>
    </submittedName>
</protein>
<keyword evidence="2" id="KW-1185">Reference proteome</keyword>
<dbReference type="EMBL" id="WIXE01022493">
    <property type="protein sequence ID" value="KAK5967428.1"/>
    <property type="molecule type" value="Genomic_DNA"/>
</dbReference>
<evidence type="ECO:0000313" key="1">
    <source>
        <dbReference type="EMBL" id="KAK5967428.1"/>
    </source>
</evidence>
<gene>
    <name evidence="1" type="ORF">GCK32_022590</name>
</gene>
<comment type="caution">
    <text evidence="1">The sequence shown here is derived from an EMBL/GenBank/DDBJ whole genome shotgun (WGS) entry which is preliminary data.</text>
</comment>
<dbReference type="AlphaFoldDB" id="A0AAN8IF66"/>
<evidence type="ECO:0000313" key="2">
    <source>
        <dbReference type="Proteomes" id="UP001331761"/>
    </source>
</evidence>
<dbReference type="Proteomes" id="UP001331761">
    <property type="component" value="Unassembled WGS sequence"/>
</dbReference>